<keyword evidence="4 7" id="KW-0812">Transmembrane</keyword>
<dbReference type="GO" id="GO:0005886">
    <property type="term" value="C:plasma membrane"/>
    <property type="evidence" value="ECO:0007669"/>
    <property type="project" value="UniProtKB-SubCell"/>
</dbReference>
<feature type="transmembrane region" description="Helical" evidence="7">
    <location>
        <begin position="110"/>
        <end position="134"/>
    </location>
</feature>
<evidence type="ECO:0000313" key="9">
    <source>
        <dbReference type="EMBL" id="KFI47491.1"/>
    </source>
</evidence>
<dbReference type="AlphaFoldDB" id="A0A086ZLU1"/>
<dbReference type="PROSITE" id="PS50928">
    <property type="entry name" value="ABC_TM1"/>
    <property type="match status" value="1"/>
</dbReference>
<dbReference type="Pfam" id="PF00528">
    <property type="entry name" value="BPD_transp_1"/>
    <property type="match status" value="1"/>
</dbReference>
<evidence type="ECO:0000256" key="4">
    <source>
        <dbReference type="ARBA" id="ARBA00022692"/>
    </source>
</evidence>
<dbReference type="PANTHER" id="PTHR30193">
    <property type="entry name" value="ABC TRANSPORTER PERMEASE PROTEIN"/>
    <property type="match status" value="1"/>
</dbReference>
<dbReference type="eggNOG" id="COG1175">
    <property type="taxonomic scope" value="Bacteria"/>
</dbReference>
<comment type="subcellular location">
    <subcellularLocation>
        <location evidence="1 7">Cell membrane</location>
        <topology evidence="1 7">Multi-pass membrane protein</topology>
    </subcellularLocation>
</comment>
<name>A0A086ZLU1_9BIFI</name>
<dbReference type="Proteomes" id="UP000029108">
    <property type="component" value="Unassembled WGS sequence"/>
</dbReference>
<feature type="transmembrane region" description="Helical" evidence="7">
    <location>
        <begin position="211"/>
        <end position="229"/>
    </location>
</feature>
<dbReference type="CDD" id="cd06261">
    <property type="entry name" value="TM_PBP2"/>
    <property type="match status" value="1"/>
</dbReference>
<dbReference type="RefSeq" id="WP_033494089.1">
    <property type="nucleotide sequence ID" value="NZ_JDUU01000012.1"/>
</dbReference>
<evidence type="ECO:0000256" key="2">
    <source>
        <dbReference type="ARBA" id="ARBA00022448"/>
    </source>
</evidence>
<dbReference type="EMBL" id="JGYN01000034">
    <property type="protein sequence ID" value="KFI47491.1"/>
    <property type="molecule type" value="Genomic_DNA"/>
</dbReference>
<evidence type="ECO:0000256" key="6">
    <source>
        <dbReference type="ARBA" id="ARBA00023136"/>
    </source>
</evidence>
<evidence type="ECO:0000313" key="10">
    <source>
        <dbReference type="Proteomes" id="UP000029108"/>
    </source>
</evidence>
<dbReference type="InterPro" id="IPR035906">
    <property type="entry name" value="MetI-like_sf"/>
</dbReference>
<keyword evidence="2 7" id="KW-0813">Transport</keyword>
<dbReference type="SUPFAM" id="SSF161098">
    <property type="entry name" value="MetI-like"/>
    <property type="match status" value="1"/>
</dbReference>
<keyword evidence="3" id="KW-1003">Cell membrane</keyword>
<accession>A0A086ZLU1</accession>
<feature type="transmembrane region" description="Helical" evidence="7">
    <location>
        <begin position="12"/>
        <end position="37"/>
    </location>
</feature>
<feature type="domain" description="ABC transmembrane type-1" evidence="8">
    <location>
        <begin position="73"/>
        <end position="283"/>
    </location>
</feature>
<comment type="similarity">
    <text evidence="7">Belongs to the binding-protein-dependent transport system permease family.</text>
</comment>
<dbReference type="InterPro" id="IPR000515">
    <property type="entry name" value="MetI-like"/>
</dbReference>
<keyword evidence="5 7" id="KW-1133">Transmembrane helix</keyword>
<dbReference type="GO" id="GO:0055085">
    <property type="term" value="P:transmembrane transport"/>
    <property type="evidence" value="ECO:0007669"/>
    <property type="project" value="InterPro"/>
</dbReference>
<feature type="transmembrane region" description="Helical" evidence="7">
    <location>
        <begin position="264"/>
        <end position="286"/>
    </location>
</feature>
<evidence type="ECO:0000259" key="8">
    <source>
        <dbReference type="PROSITE" id="PS50928"/>
    </source>
</evidence>
<protein>
    <submittedName>
        <fullName evidence="9">ABC transporter, permease protein</fullName>
    </submittedName>
</protein>
<evidence type="ECO:0000256" key="5">
    <source>
        <dbReference type="ARBA" id="ARBA00022989"/>
    </source>
</evidence>
<dbReference type="STRING" id="1437608.GCA_000771645_00443"/>
<reference evidence="9 10" key="1">
    <citation type="submission" date="2014-03" db="EMBL/GenBank/DDBJ databases">
        <title>Genomics of Bifidobacteria.</title>
        <authorList>
            <person name="Ventura M."/>
            <person name="Milani C."/>
            <person name="Lugli G.A."/>
        </authorList>
    </citation>
    <scope>NUCLEOTIDE SEQUENCE [LARGE SCALE GENOMIC DNA]</scope>
    <source>
        <strain evidence="9 10">DSM 23969</strain>
    </source>
</reference>
<dbReference type="InterPro" id="IPR051393">
    <property type="entry name" value="ABC_transporter_permease"/>
</dbReference>
<evidence type="ECO:0000256" key="3">
    <source>
        <dbReference type="ARBA" id="ARBA00022475"/>
    </source>
</evidence>
<feature type="transmembrane region" description="Helical" evidence="7">
    <location>
        <begin position="77"/>
        <end position="98"/>
    </location>
</feature>
<dbReference type="Gene3D" id="1.10.3720.10">
    <property type="entry name" value="MetI-like"/>
    <property type="match status" value="1"/>
</dbReference>
<organism evidence="9 10">
    <name type="scientific">Bifidobacterium biavatii DSM 23969</name>
    <dbReference type="NCBI Taxonomy" id="1437608"/>
    <lineage>
        <taxon>Bacteria</taxon>
        <taxon>Bacillati</taxon>
        <taxon>Actinomycetota</taxon>
        <taxon>Actinomycetes</taxon>
        <taxon>Bifidobacteriales</taxon>
        <taxon>Bifidobacteriaceae</taxon>
        <taxon>Bifidobacterium</taxon>
    </lineage>
</organism>
<gene>
    <name evidence="9" type="ORF">BBIA_1118</name>
</gene>
<dbReference type="PANTHER" id="PTHR30193:SF37">
    <property type="entry name" value="INNER MEMBRANE ABC TRANSPORTER PERMEASE PROTEIN YCJO"/>
    <property type="match status" value="1"/>
</dbReference>
<evidence type="ECO:0000256" key="1">
    <source>
        <dbReference type="ARBA" id="ARBA00004651"/>
    </source>
</evidence>
<proteinExistence type="inferred from homology"/>
<sequence>MKKKHQGLWSLLFLGPHMILFILFFLIPAVFGIYIAFTDWDLFGTPQWVGFNNFKEILFDSKSIYHTQFMNGTRNTILFVIFTVPLCVIVPLVIATMIQAKPKLYKLFQSLFYLPTLFAVSAVMLVWSFLLSLSYGPLPKWFGLKINITSTQPWAWVALVLITVWWCVGQNLIIYVAALNGVPVEQVEAARIDGAGNFTIFMKILMPNIRFPLFFTLVTTTIAQFNVYGQPLMLTNGGPNNSTRVLMMDIQNNAFGAGIPTAGMASAMAVLLGLLIMLVSVVQFVVMRRQD</sequence>
<keyword evidence="6 7" id="KW-0472">Membrane</keyword>
<keyword evidence="10" id="KW-1185">Reference proteome</keyword>
<comment type="caution">
    <text evidence="9">The sequence shown here is derived from an EMBL/GenBank/DDBJ whole genome shotgun (WGS) entry which is preliminary data.</text>
</comment>
<evidence type="ECO:0000256" key="7">
    <source>
        <dbReference type="RuleBase" id="RU363032"/>
    </source>
</evidence>
<dbReference type="OrthoDB" id="3238099at2"/>
<feature type="transmembrane region" description="Helical" evidence="7">
    <location>
        <begin position="154"/>
        <end position="178"/>
    </location>
</feature>